<name>A0ABZ3FPM3_9ACTN</name>
<evidence type="ECO:0000313" key="3">
    <source>
        <dbReference type="Proteomes" id="UP001442841"/>
    </source>
</evidence>
<keyword evidence="3" id="KW-1185">Reference proteome</keyword>
<accession>A0ABZ3FPM3</accession>
<organism evidence="2 3">
    <name type="scientific">Ammonicoccus fulvus</name>
    <dbReference type="NCBI Taxonomy" id="3138240"/>
    <lineage>
        <taxon>Bacteria</taxon>
        <taxon>Bacillati</taxon>
        <taxon>Actinomycetota</taxon>
        <taxon>Actinomycetes</taxon>
        <taxon>Propionibacteriales</taxon>
        <taxon>Propionibacteriaceae</taxon>
        <taxon>Ammonicoccus</taxon>
    </lineage>
</organism>
<gene>
    <name evidence="2" type="ORF">AADG42_10115</name>
</gene>
<feature type="region of interest" description="Disordered" evidence="1">
    <location>
        <begin position="1"/>
        <end position="20"/>
    </location>
</feature>
<reference evidence="2 3" key="1">
    <citation type="submission" date="2024-04" db="EMBL/GenBank/DDBJ databases">
        <title>Isolation of an actinomycete strain from pig manure.</title>
        <authorList>
            <person name="Gong T."/>
            <person name="Yu Z."/>
            <person name="An M."/>
            <person name="Wei C."/>
            <person name="Yang W."/>
            <person name="Liu L."/>
        </authorList>
    </citation>
    <scope>NUCLEOTIDE SEQUENCE [LARGE SCALE GENOMIC DNA]</scope>
    <source>
        <strain evidence="2 3">ZF39</strain>
    </source>
</reference>
<feature type="compositionally biased region" description="Polar residues" evidence="1">
    <location>
        <begin position="11"/>
        <end position="20"/>
    </location>
</feature>
<proteinExistence type="predicted"/>
<evidence type="ECO:0000256" key="1">
    <source>
        <dbReference type="SAM" id="MobiDB-lite"/>
    </source>
</evidence>
<dbReference type="Proteomes" id="UP001442841">
    <property type="component" value="Chromosome"/>
</dbReference>
<sequence length="175" mass="18787">MSTKNDPRLGDTSTGVENQNADGDWLAQSLSRLIRRIDAAEQVRKRIIQDAISDVHASQLRRRARAFLAAVQEPGEYPGGPVDWETGAPGPVNTEGWCPVCGSYFLSSTEAIATGCCVGLPIIDGRREGPDCRGKDPRPPLATIRRDPARNDEVRGIAAALAAKATLIERGLLDG</sequence>
<dbReference type="EMBL" id="CP154795">
    <property type="protein sequence ID" value="XAN07635.1"/>
    <property type="molecule type" value="Genomic_DNA"/>
</dbReference>
<evidence type="ECO:0000313" key="2">
    <source>
        <dbReference type="EMBL" id="XAN07635.1"/>
    </source>
</evidence>
<protein>
    <submittedName>
        <fullName evidence="2">Uncharacterized protein</fullName>
    </submittedName>
</protein>
<dbReference type="RefSeq" id="WP_425309087.1">
    <property type="nucleotide sequence ID" value="NZ_CP154795.1"/>
</dbReference>